<protein>
    <submittedName>
        <fullName evidence="1">Uncharacterized protein</fullName>
    </submittedName>
</protein>
<dbReference type="KEGG" id="eus:EUTSA_v10026535mg"/>
<proteinExistence type="predicted"/>
<evidence type="ECO:0000313" key="1">
    <source>
        <dbReference type="EMBL" id="ESQ54973.1"/>
    </source>
</evidence>
<gene>
    <name evidence="1" type="ORF">EUTSA_v10026535mg</name>
</gene>
<dbReference type="PANTHER" id="PTHR37750:SF1">
    <property type="entry name" value="COX19-LIKE CHCH FAMILY PROTEIN"/>
    <property type="match status" value="1"/>
</dbReference>
<dbReference type="Proteomes" id="UP000030689">
    <property type="component" value="Unassembled WGS sequence"/>
</dbReference>
<dbReference type="AlphaFoldDB" id="V4MPL5"/>
<dbReference type="SUPFAM" id="SSF47072">
    <property type="entry name" value="Cysteine alpha-hairpin motif"/>
    <property type="match status" value="1"/>
</dbReference>
<dbReference type="eggNOG" id="ENOG502S7T5">
    <property type="taxonomic scope" value="Eukaryota"/>
</dbReference>
<dbReference type="PROSITE" id="PS51808">
    <property type="entry name" value="CHCH"/>
    <property type="match status" value="1"/>
</dbReference>
<reference evidence="1 2" key="1">
    <citation type="journal article" date="2013" name="Front. Plant Sci.">
        <title>The Reference Genome of the Halophytic Plant Eutrema salsugineum.</title>
        <authorList>
            <person name="Yang R."/>
            <person name="Jarvis D.E."/>
            <person name="Chen H."/>
            <person name="Beilstein M.A."/>
            <person name="Grimwood J."/>
            <person name="Jenkins J."/>
            <person name="Shu S."/>
            <person name="Prochnik S."/>
            <person name="Xin M."/>
            <person name="Ma C."/>
            <person name="Schmutz J."/>
            <person name="Wing R.A."/>
            <person name="Mitchell-Olds T."/>
            <person name="Schumaker K.S."/>
            <person name="Wang X."/>
        </authorList>
    </citation>
    <scope>NUCLEOTIDE SEQUENCE [LARGE SCALE GENOMIC DNA]</scope>
</reference>
<dbReference type="Gramene" id="ESQ54973">
    <property type="protein sequence ID" value="ESQ54973"/>
    <property type="gene ID" value="EUTSA_v10026535mg"/>
</dbReference>
<evidence type="ECO:0000313" key="2">
    <source>
        <dbReference type="Proteomes" id="UP000030689"/>
    </source>
</evidence>
<sequence length="136" mass="15475">MWNRRCKKIYTPDSNGNKEKDSSSSSERIKRGESIRCAWVVEILAHILDKYDQVPAKNQPTRFILSMEKQIPQPVCGQEALLLLNCVTESPFDQEKCLRLLQSLRECVLSKKVKKFVIPSQDHDSEGAALATTRPS</sequence>
<organism evidence="1 2">
    <name type="scientific">Eutrema salsugineum</name>
    <name type="common">Saltwater cress</name>
    <name type="synonym">Sisymbrium salsugineum</name>
    <dbReference type="NCBI Taxonomy" id="72664"/>
    <lineage>
        <taxon>Eukaryota</taxon>
        <taxon>Viridiplantae</taxon>
        <taxon>Streptophyta</taxon>
        <taxon>Embryophyta</taxon>
        <taxon>Tracheophyta</taxon>
        <taxon>Spermatophyta</taxon>
        <taxon>Magnoliopsida</taxon>
        <taxon>eudicotyledons</taxon>
        <taxon>Gunneridae</taxon>
        <taxon>Pentapetalae</taxon>
        <taxon>rosids</taxon>
        <taxon>malvids</taxon>
        <taxon>Brassicales</taxon>
        <taxon>Brassicaceae</taxon>
        <taxon>Eutremeae</taxon>
        <taxon>Eutrema</taxon>
    </lineage>
</organism>
<dbReference type="InterPro" id="IPR009069">
    <property type="entry name" value="Cys_alpha_HP_mot_SF"/>
</dbReference>
<dbReference type="EMBL" id="KI517384">
    <property type="protein sequence ID" value="ESQ54973.1"/>
    <property type="molecule type" value="Genomic_DNA"/>
</dbReference>
<name>V4MPL5_EUTSA</name>
<dbReference type="PANTHER" id="PTHR37750">
    <property type="entry name" value="COX19-LIKE CHCH FAMILY PROTEIN"/>
    <property type="match status" value="1"/>
</dbReference>
<keyword evidence="2" id="KW-1185">Reference proteome</keyword>
<accession>V4MPL5</accession>